<dbReference type="AlphaFoldDB" id="A0A645I2N5"/>
<reference evidence="1" key="1">
    <citation type="submission" date="2019-08" db="EMBL/GenBank/DDBJ databases">
        <authorList>
            <person name="Kucharzyk K."/>
            <person name="Murdoch R.W."/>
            <person name="Higgins S."/>
            <person name="Loffler F."/>
        </authorList>
    </citation>
    <scope>NUCLEOTIDE SEQUENCE</scope>
</reference>
<dbReference type="Pfam" id="PF14056">
    <property type="entry name" value="DUF4250"/>
    <property type="match status" value="1"/>
</dbReference>
<comment type="caution">
    <text evidence="1">The sequence shown here is derived from an EMBL/GenBank/DDBJ whole genome shotgun (WGS) entry which is preliminary data.</text>
</comment>
<name>A0A645I2N5_9ZZZZ</name>
<sequence length="62" mass="7396">MDLKNFQTMDPNILYSIVNARLRVTNSSLTDFCEDQALDLDQFSRYMEQQGFVYHPETNQFR</sequence>
<evidence type="ECO:0008006" key="2">
    <source>
        <dbReference type="Google" id="ProtNLM"/>
    </source>
</evidence>
<accession>A0A645I2N5</accession>
<organism evidence="1">
    <name type="scientific">bioreactor metagenome</name>
    <dbReference type="NCBI Taxonomy" id="1076179"/>
    <lineage>
        <taxon>unclassified sequences</taxon>
        <taxon>metagenomes</taxon>
        <taxon>ecological metagenomes</taxon>
    </lineage>
</organism>
<proteinExistence type="predicted"/>
<protein>
    <recommendedName>
        <fullName evidence="2">DUF4250 domain-containing protein</fullName>
    </recommendedName>
</protein>
<dbReference type="InterPro" id="IPR025346">
    <property type="entry name" value="DUF4250"/>
</dbReference>
<gene>
    <name evidence="1" type="ORF">SDC9_189318</name>
</gene>
<dbReference type="EMBL" id="VSSQ01099031">
    <property type="protein sequence ID" value="MPN41763.1"/>
    <property type="molecule type" value="Genomic_DNA"/>
</dbReference>
<evidence type="ECO:0000313" key="1">
    <source>
        <dbReference type="EMBL" id="MPN41763.1"/>
    </source>
</evidence>